<dbReference type="Gene3D" id="3.40.50.720">
    <property type="entry name" value="NAD(P)-binding Rossmann-like Domain"/>
    <property type="match status" value="1"/>
</dbReference>
<dbReference type="NCBIfam" id="TIGR01777">
    <property type="entry name" value="yfcH"/>
    <property type="match status" value="1"/>
</dbReference>
<dbReference type="EMBL" id="BMWV01000031">
    <property type="protein sequence ID" value="GGY70439.1"/>
    <property type="molecule type" value="Genomic_DNA"/>
</dbReference>
<evidence type="ECO:0000313" key="5">
    <source>
        <dbReference type="EMBL" id="QBI03824.1"/>
    </source>
</evidence>
<keyword evidence="6" id="KW-1185">Reference proteome</keyword>
<dbReference type="Proteomes" id="UP000292307">
    <property type="component" value="Chromosome"/>
</dbReference>
<dbReference type="Pfam" id="PF08338">
    <property type="entry name" value="DUF1731"/>
    <property type="match status" value="1"/>
</dbReference>
<name>A0A411X4H7_9BURK</name>
<dbReference type="InterPro" id="IPR001509">
    <property type="entry name" value="Epimerase_deHydtase"/>
</dbReference>
<organism evidence="4 7">
    <name type="scientific">Pseudoduganella albidiflava</name>
    <dbReference type="NCBI Taxonomy" id="321983"/>
    <lineage>
        <taxon>Bacteria</taxon>
        <taxon>Pseudomonadati</taxon>
        <taxon>Pseudomonadota</taxon>
        <taxon>Betaproteobacteria</taxon>
        <taxon>Burkholderiales</taxon>
        <taxon>Oxalobacteraceae</taxon>
        <taxon>Telluria group</taxon>
        <taxon>Pseudoduganella</taxon>
    </lineage>
</organism>
<evidence type="ECO:0000313" key="4">
    <source>
        <dbReference type="EMBL" id="GGY70439.1"/>
    </source>
</evidence>
<comment type="similarity">
    <text evidence="1">Belongs to the NAD(P)-dependent epimerase/dehydratase family. SDR39U1 subfamily.</text>
</comment>
<reference evidence="4" key="3">
    <citation type="submission" date="2022-12" db="EMBL/GenBank/DDBJ databases">
        <authorList>
            <person name="Sun Q."/>
            <person name="Kim S."/>
        </authorList>
    </citation>
    <scope>NUCLEOTIDE SEQUENCE</scope>
    <source>
        <strain evidence="4">KCTC 12343</strain>
    </source>
</reference>
<dbReference type="SUPFAM" id="SSF51735">
    <property type="entry name" value="NAD(P)-binding Rossmann-fold domains"/>
    <property type="match status" value="1"/>
</dbReference>
<dbReference type="PANTHER" id="PTHR11092">
    <property type="entry name" value="SUGAR NUCLEOTIDE EPIMERASE RELATED"/>
    <property type="match status" value="1"/>
</dbReference>
<evidence type="ECO:0000313" key="6">
    <source>
        <dbReference type="Proteomes" id="UP000292307"/>
    </source>
</evidence>
<evidence type="ECO:0000259" key="3">
    <source>
        <dbReference type="Pfam" id="PF08338"/>
    </source>
</evidence>
<feature type="domain" description="NAD-dependent epimerase/dehydratase" evidence="2">
    <location>
        <begin position="15"/>
        <end position="239"/>
    </location>
</feature>
<reference evidence="5 6" key="2">
    <citation type="submission" date="2019-02" db="EMBL/GenBank/DDBJ databases">
        <title>Draft Genome Sequences of Six Type Strains of the Genus Massilia.</title>
        <authorList>
            <person name="Miess H."/>
            <person name="Frediansyhah A."/>
            <person name="Gross H."/>
        </authorList>
    </citation>
    <scope>NUCLEOTIDE SEQUENCE [LARGE SCALE GENOMIC DNA]</scope>
    <source>
        <strain evidence="5 6">DSM 17472</strain>
    </source>
</reference>
<dbReference type="Proteomes" id="UP000628442">
    <property type="component" value="Unassembled WGS sequence"/>
</dbReference>
<evidence type="ECO:0000259" key="2">
    <source>
        <dbReference type="Pfam" id="PF01370"/>
    </source>
</evidence>
<dbReference type="OrthoDB" id="9801773at2"/>
<accession>A0A411X4H7</accession>
<dbReference type="EMBL" id="CP036401">
    <property type="protein sequence ID" value="QBI03824.1"/>
    <property type="molecule type" value="Genomic_DNA"/>
</dbReference>
<dbReference type="RefSeq" id="WP_131147915.1">
    <property type="nucleotide sequence ID" value="NZ_BMWV01000031.1"/>
</dbReference>
<feature type="domain" description="DUF1731" evidence="3">
    <location>
        <begin position="267"/>
        <end position="313"/>
    </location>
</feature>
<proteinExistence type="inferred from homology"/>
<gene>
    <name evidence="5" type="ORF">EYF70_25665</name>
    <name evidence="4" type="ORF">GCM10007387_60440</name>
</gene>
<dbReference type="InterPro" id="IPR036291">
    <property type="entry name" value="NAD(P)-bd_dom_sf"/>
</dbReference>
<dbReference type="InterPro" id="IPR013549">
    <property type="entry name" value="DUF1731"/>
</dbReference>
<sequence>MDAEPLRFGKPGQTVLVTGATGFVGRQLVAALLADGQHVIAMSRDTARAARELGAGVRCVMTAAELAPAERIDIVVNLAGARILGPRWTRKRQAALRASRVALTHRVVDWIAGAHHKPRLMLSASAIGYYGVQPHGVLVPLAEESPPQPVFMSQLCQEWEAAARRAAQSGVQVAATRFGLVLGHGGALPAMLMPVKLGAGGPMGGGRQALSWIHVEDLLRGLAWLAQRSEEGDVDGAWNFTAPQCVTQREFIATAARLLHRPAFLPTPAWPVRLLLGEQADLLLEGQCVVPARLQREGFAFRYPGLEDALANLL</sequence>
<dbReference type="InterPro" id="IPR010099">
    <property type="entry name" value="SDR39U1"/>
</dbReference>
<reference evidence="4" key="1">
    <citation type="journal article" date="2014" name="Int. J. Syst. Evol. Microbiol.">
        <title>Complete genome sequence of Corynebacterium casei LMG S-19264T (=DSM 44701T), isolated from a smear-ripened cheese.</title>
        <authorList>
            <consortium name="US DOE Joint Genome Institute (JGI-PGF)"/>
            <person name="Walter F."/>
            <person name="Albersmeier A."/>
            <person name="Kalinowski J."/>
            <person name="Ruckert C."/>
        </authorList>
    </citation>
    <scope>NUCLEOTIDE SEQUENCE</scope>
    <source>
        <strain evidence="4">KCTC 12343</strain>
    </source>
</reference>
<evidence type="ECO:0000256" key="1">
    <source>
        <dbReference type="ARBA" id="ARBA00009353"/>
    </source>
</evidence>
<protein>
    <submittedName>
        <fullName evidence="4">Epimerase</fullName>
    </submittedName>
    <submittedName>
        <fullName evidence="5">TIGR01777 family protein</fullName>
    </submittedName>
</protein>
<evidence type="ECO:0000313" key="7">
    <source>
        <dbReference type="Proteomes" id="UP000628442"/>
    </source>
</evidence>
<dbReference type="AlphaFoldDB" id="A0A411X4H7"/>
<dbReference type="Pfam" id="PF01370">
    <property type="entry name" value="Epimerase"/>
    <property type="match status" value="1"/>
</dbReference>
<dbReference type="PANTHER" id="PTHR11092:SF0">
    <property type="entry name" value="EPIMERASE FAMILY PROTEIN SDR39U1"/>
    <property type="match status" value="1"/>
</dbReference>